<gene>
    <name evidence="1" type="ORF">SELMODRAFT_425232</name>
</gene>
<name>D8SSF8_SELML</name>
<dbReference type="Gramene" id="EFJ12485">
    <property type="protein sequence ID" value="EFJ12485"/>
    <property type="gene ID" value="SELMODRAFT_425232"/>
</dbReference>
<dbReference type="Proteomes" id="UP000001514">
    <property type="component" value="Unassembled WGS sequence"/>
</dbReference>
<dbReference type="KEGG" id="smo:SELMODRAFT_425232"/>
<proteinExistence type="predicted"/>
<evidence type="ECO:0000313" key="2">
    <source>
        <dbReference type="Proteomes" id="UP000001514"/>
    </source>
</evidence>
<keyword evidence="2" id="KW-1185">Reference proteome</keyword>
<dbReference type="InParanoid" id="D8SSF8"/>
<dbReference type="EMBL" id="GL377638">
    <property type="protein sequence ID" value="EFJ12485.1"/>
    <property type="molecule type" value="Genomic_DNA"/>
</dbReference>
<reference evidence="1 2" key="1">
    <citation type="journal article" date="2011" name="Science">
        <title>The Selaginella genome identifies genetic changes associated with the evolution of vascular plants.</title>
        <authorList>
            <person name="Banks J.A."/>
            <person name="Nishiyama T."/>
            <person name="Hasebe M."/>
            <person name="Bowman J.L."/>
            <person name="Gribskov M."/>
            <person name="dePamphilis C."/>
            <person name="Albert V.A."/>
            <person name="Aono N."/>
            <person name="Aoyama T."/>
            <person name="Ambrose B.A."/>
            <person name="Ashton N.W."/>
            <person name="Axtell M.J."/>
            <person name="Barker E."/>
            <person name="Barker M.S."/>
            <person name="Bennetzen J.L."/>
            <person name="Bonawitz N.D."/>
            <person name="Chapple C."/>
            <person name="Cheng C."/>
            <person name="Correa L.G."/>
            <person name="Dacre M."/>
            <person name="DeBarry J."/>
            <person name="Dreyer I."/>
            <person name="Elias M."/>
            <person name="Engstrom E.M."/>
            <person name="Estelle M."/>
            <person name="Feng L."/>
            <person name="Finet C."/>
            <person name="Floyd S.K."/>
            <person name="Frommer W.B."/>
            <person name="Fujita T."/>
            <person name="Gramzow L."/>
            <person name="Gutensohn M."/>
            <person name="Harholt J."/>
            <person name="Hattori M."/>
            <person name="Heyl A."/>
            <person name="Hirai T."/>
            <person name="Hiwatashi Y."/>
            <person name="Ishikawa M."/>
            <person name="Iwata M."/>
            <person name="Karol K.G."/>
            <person name="Koehler B."/>
            <person name="Kolukisaoglu U."/>
            <person name="Kubo M."/>
            <person name="Kurata T."/>
            <person name="Lalonde S."/>
            <person name="Li K."/>
            <person name="Li Y."/>
            <person name="Litt A."/>
            <person name="Lyons E."/>
            <person name="Manning G."/>
            <person name="Maruyama T."/>
            <person name="Michael T.P."/>
            <person name="Mikami K."/>
            <person name="Miyazaki S."/>
            <person name="Morinaga S."/>
            <person name="Murata T."/>
            <person name="Mueller-Roeber B."/>
            <person name="Nelson D.R."/>
            <person name="Obara M."/>
            <person name="Oguri Y."/>
            <person name="Olmstead R.G."/>
            <person name="Onodera N."/>
            <person name="Petersen B.L."/>
            <person name="Pils B."/>
            <person name="Prigge M."/>
            <person name="Rensing S.A."/>
            <person name="Riano-Pachon D.M."/>
            <person name="Roberts A.W."/>
            <person name="Sato Y."/>
            <person name="Scheller H.V."/>
            <person name="Schulz B."/>
            <person name="Schulz C."/>
            <person name="Shakirov E.V."/>
            <person name="Shibagaki N."/>
            <person name="Shinohara N."/>
            <person name="Shippen D.E."/>
            <person name="Soerensen I."/>
            <person name="Sotooka R."/>
            <person name="Sugimoto N."/>
            <person name="Sugita M."/>
            <person name="Sumikawa N."/>
            <person name="Tanurdzic M."/>
            <person name="Theissen G."/>
            <person name="Ulvskov P."/>
            <person name="Wakazuki S."/>
            <person name="Weng J.K."/>
            <person name="Willats W.W."/>
            <person name="Wipf D."/>
            <person name="Wolf P.G."/>
            <person name="Yang L."/>
            <person name="Zimmer A.D."/>
            <person name="Zhu Q."/>
            <person name="Mitros T."/>
            <person name="Hellsten U."/>
            <person name="Loque D."/>
            <person name="Otillar R."/>
            <person name="Salamov A."/>
            <person name="Schmutz J."/>
            <person name="Shapiro H."/>
            <person name="Lindquist E."/>
            <person name="Lucas S."/>
            <person name="Rokhsar D."/>
            <person name="Grigoriev I.V."/>
        </authorList>
    </citation>
    <scope>NUCLEOTIDE SEQUENCE [LARGE SCALE GENOMIC DNA]</scope>
</reference>
<sequence length="109" mass="12098">MTVSGGVLALDGVGGGGVMPLATKATFGKLVESYWVHSDYNLNMAIYSSFEEEHAVKLNIACYKINMLNQFVFQAHTLVHDIEHLWFIGMLSLKEPIIKDESASFFKNA</sequence>
<protein>
    <submittedName>
        <fullName evidence="1">Uncharacterized protein</fullName>
    </submittedName>
</protein>
<dbReference type="HOGENOM" id="CLU_2188524_0_0_1"/>
<dbReference type="AlphaFoldDB" id="D8SSF8"/>
<organism evidence="2">
    <name type="scientific">Selaginella moellendorffii</name>
    <name type="common">Spikemoss</name>
    <dbReference type="NCBI Taxonomy" id="88036"/>
    <lineage>
        <taxon>Eukaryota</taxon>
        <taxon>Viridiplantae</taxon>
        <taxon>Streptophyta</taxon>
        <taxon>Embryophyta</taxon>
        <taxon>Tracheophyta</taxon>
        <taxon>Lycopodiopsida</taxon>
        <taxon>Selaginellales</taxon>
        <taxon>Selaginellaceae</taxon>
        <taxon>Selaginella</taxon>
    </lineage>
</organism>
<evidence type="ECO:0000313" key="1">
    <source>
        <dbReference type="EMBL" id="EFJ12485.1"/>
    </source>
</evidence>
<accession>D8SSF8</accession>